<accession>K0SA88</accession>
<dbReference type="OrthoDB" id="2013972at2759"/>
<sequence>MASFCGLNLSQWTGETTTAGRVGSSLDRCQRESIKQKLTDAMPMPLRQTKAKILVGLLVAMVGIIDRSSALVVPRKDGISPRNQLPGADPTKTRRDVIASAAMLATTPALVSNAAMRDPKTGILLPSEGEIASAIPSEYSEDDNPAGKSFSRLDSASDGIFYSEPRFVEHVDAQAVQSMTQYISSLLKPGDSVLDLCSSWTSHIDPDIAKSLKRVAGLGMNAEELKANTVLTDWTVQDLNSNMNAKLPYEDGSFDVVLIQLSIDYLLYPVEIASELFRVLAKGGKVAILYSNRLFIQKAVGWWSGSDDFDRTYVVGSYLYFGGFPVSGIKAEDLSRRKKGKERLIDGDPLYVVTGTKT</sequence>
<reference evidence="2 3" key="1">
    <citation type="journal article" date="2012" name="Genome Biol.">
        <title>Genome and low-iron response of an oceanic diatom adapted to chronic iron limitation.</title>
        <authorList>
            <person name="Lommer M."/>
            <person name="Specht M."/>
            <person name="Roy A.S."/>
            <person name="Kraemer L."/>
            <person name="Andreson R."/>
            <person name="Gutowska M.A."/>
            <person name="Wolf J."/>
            <person name="Bergner S.V."/>
            <person name="Schilhabel M.B."/>
            <person name="Klostermeier U.C."/>
            <person name="Beiko R.G."/>
            <person name="Rosenstiel P."/>
            <person name="Hippler M."/>
            <person name="Laroche J."/>
        </authorList>
    </citation>
    <scope>NUCLEOTIDE SEQUENCE [LARGE SCALE GENOMIC DNA]</scope>
    <source>
        <strain evidence="2 3">CCMP1005</strain>
    </source>
</reference>
<evidence type="ECO:0000313" key="2">
    <source>
        <dbReference type="EMBL" id="EJK61869.1"/>
    </source>
</evidence>
<evidence type="ECO:0000313" key="3">
    <source>
        <dbReference type="Proteomes" id="UP000266841"/>
    </source>
</evidence>
<dbReference type="eggNOG" id="ENOG502SNSQ">
    <property type="taxonomic scope" value="Eukaryota"/>
</dbReference>
<dbReference type="CDD" id="cd02440">
    <property type="entry name" value="AdoMet_MTases"/>
    <property type="match status" value="1"/>
</dbReference>
<keyword evidence="3" id="KW-1185">Reference proteome</keyword>
<protein>
    <recommendedName>
        <fullName evidence="1">Methyltransferase type 11 domain-containing protein</fullName>
    </recommendedName>
</protein>
<dbReference type="Pfam" id="PF08241">
    <property type="entry name" value="Methyltransf_11"/>
    <property type="match status" value="1"/>
</dbReference>
<dbReference type="Gene3D" id="3.40.50.150">
    <property type="entry name" value="Vaccinia Virus protein VP39"/>
    <property type="match status" value="1"/>
</dbReference>
<dbReference type="InterPro" id="IPR029063">
    <property type="entry name" value="SAM-dependent_MTases_sf"/>
</dbReference>
<gene>
    <name evidence="2" type="ORF">THAOC_17559</name>
</gene>
<proteinExistence type="predicted"/>
<dbReference type="AlphaFoldDB" id="K0SA88"/>
<feature type="domain" description="Methyltransferase type 11" evidence="1">
    <location>
        <begin position="211"/>
        <end position="288"/>
    </location>
</feature>
<dbReference type="PANTHER" id="PTHR43036">
    <property type="entry name" value="OSJNBB0011N17.9 PROTEIN"/>
    <property type="match status" value="1"/>
</dbReference>
<dbReference type="InterPro" id="IPR013216">
    <property type="entry name" value="Methyltransf_11"/>
</dbReference>
<dbReference type="GO" id="GO:0008757">
    <property type="term" value="F:S-adenosylmethionine-dependent methyltransferase activity"/>
    <property type="evidence" value="ECO:0007669"/>
    <property type="project" value="InterPro"/>
</dbReference>
<comment type="caution">
    <text evidence="2">The sequence shown here is derived from an EMBL/GenBank/DDBJ whole genome shotgun (WGS) entry which is preliminary data.</text>
</comment>
<dbReference type="Proteomes" id="UP000266841">
    <property type="component" value="Unassembled WGS sequence"/>
</dbReference>
<organism evidence="2 3">
    <name type="scientific">Thalassiosira oceanica</name>
    <name type="common">Marine diatom</name>
    <dbReference type="NCBI Taxonomy" id="159749"/>
    <lineage>
        <taxon>Eukaryota</taxon>
        <taxon>Sar</taxon>
        <taxon>Stramenopiles</taxon>
        <taxon>Ochrophyta</taxon>
        <taxon>Bacillariophyta</taxon>
        <taxon>Coscinodiscophyceae</taxon>
        <taxon>Thalassiosirophycidae</taxon>
        <taxon>Thalassiosirales</taxon>
        <taxon>Thalassiosiraceae</taxon>
        <taxon>Thalassiosira</taxon>
    </lineage>
</organism>
<dbReference type="PANTHER" id="PTHR43036:SF2">
    <property type="entry name" value="OS04G0481300 PROTEIN"/>
    <property type="match status" value="1"/>
</dbReference>
<dbReference type="EMBL" id="AGNL01019383">
    <property type="protein sequence ID" value="EJK61869.1"/>
    <property type="molecule type" value="Genomic_DNA"/>
</dbReference>
<name>K0SA88_THAOC</name>
<dbReference type="SUPFAM" id="SSF53335">
    <property type="entry name" value="S-adenosyl-L-methionine-dependent methyltransferases"/>
    <property type="match status" value="1"/>
</dbReference>
<evidence type="ECO:0000259" key="1">
    <source>
        <dbReference type="Pfam" id="PF08241"/>
    </source>
</evidence>